<comment type="similarity">
    <text evidence="2">Belongs to the aerobic coproporphyrinogen-III oxidase family.</text>
</comment>
<evidence type="ECO:0000256" key="2">
    <source>
        <dbReference type="ARBA" id="ARBA00010644"/>
    </source>
</evidence>
<dbReference type="STRING" id="448.Lery_1661"/>
<dbReference type="InterPro" id="IPR001260">
    <property type="entry name" value="Coprogen_oxidase_aer"/>
</dbReference>
<dbReference type="GO" id="GO:0004109">
    <property type="term" value="F:coproporphyrinogen oxidase activity"/>
    <property type="evidence" value="ECO:0007669"/>
    <property type="project" value="UniProtKB-EC"/>
</dbReference>
<evidence type="ECO:0000313" key="9">
    <source>
        <dbReference type="Proteomes" id="UP000054773"/>
    </source>
</evidence>
<dbReference type="GO" id="GO:0006782">
    <property type="term" value="P:protoporphyrinogen IX biosynthetic process"/>
    <property type="evidence" value="ECO:0007669"/>
    <property type="project" value="TreeGrafter"/>
</dbReference>
<evidence type="ECO:0000256" key="3">
    <source>
        <dbReference type="ARBA" id="ARBA00011738"/>
    </source>
</evidence>
<evidence type="ECO:0000256" key="5">
    <source>
        <dbReference type="ARBA" id="ARBA00023002"/>
    </source>
</evidence>
<evidence type="ECO:0000256" key="4">
    <source>
        <dbReference type="ARBA" id="ARBA00012869"/>
    </source>
</evidence>
<dbReference type="AlphaFoldDB" id="A0A0W0TQR1"/>
<dbReference type="PANTHER" id="PTHR10755">
    <property type="entry name" value="COPROPORPHYRINOGEN III OXIDASE, MITOCHONDRIAL"/>
    <property type="match status" value="1"/>
</dbReference>
<keyword evidence="7" id="KW-0627">Porphyrin biosynthesis</keyword>
<dbReference type="NCBIfam" id="NF003727">
    <property type="entry name" value="PRK05330.1"/>
    <property type="match status" value="1"/>
</dbReference>
<dbReference type="RefSeq" id="WP_058526781.1">
    <property type="nucleotide sequence ID" value="NZ_CAAAHY010000009.1"/>
</dbReference>
<gene>
    <name evidence="8" type="primary">hemF_1</name>
    <name evidence="8" type="ORF">Lery_1661</name>
</gene>
<name>A0A0W0TQR1_LEGER</name>
<dbReference type="Pfam" id="PF01218">
    <property type="entry name" value="Coprogen_oxidas"/>
    <property type="match status" value="1"/>
</dbReference>
<dbReference type="PANTHER" id="PTHR10755:SF0">
    <property type="entry name" value="OXYGEN-DEPENDENT COPROPORPHYRINOGEN-III OXIDASE, MITOCHONDRIAL"/>
    <property type="match status" value="1"/>
</dbReference>
<protein>
    <recommendedName>
        <fullName evidence="4">coproporphyrinogen oxidase</fullName>
        <ecNumber evidence="4">1.3.3.3</ecNumber>
    </recommendedName>
</protein>
<evidence type="ECO:0000256" key="7">
    <source>
        <dbReference type="ARBA" id="ARBA00023244"/>
    </source>
</evidence>
<dbReference type="EMBL" id="LNYA01000024">
    <property type="protein sequence ID" value="KTC97822.1"/>
    <property type="molecule type" value="Genomic_DNA"/>
</dbReference>
<dbReference type="SUPFAM" id="SSF102886">
    <property type="entry name" value="Coproporphyrinogen III oxidase"/>
    <property type="match status" value="1"/>
</dbReference>
<accession>A0A0W0TQR1</accession>
<comment type="subunit">
    <text evidence="3">Homodimer.</text>
</comment>
<evidence type="ECO:0000256" key="6">
    <source>
        <dbReference type="ARBA" id="ARBA00023133"/>
    </source>
</evidence>
<dbReference type="PIRSF" id="PIRSF000166">
    <property type="entry name" value="Coproporphyri_ox"/>
    <property type="match status" value="1"/>
</dbReference>
<organism evidence="8 9">
    <name type="scientific">Legionella erythra</name>
    <dbReference type="NCBI Taxonomy" id="448"/>
    <lineage>
        <taxon>Bacteria</taxon>
        <taxon>Pseudomonadati</taxon>
        <taxon>Pseudomonadota</taxon>
        <taxon>Gammaproteobacteria</taxon>
        <taxon>Legionellales</taxon>
        <taxon>Legionellaceae</taxon>
        <taxon>Legionella</taxon>
    </lineage>
</organism>
<sequence>MANDWVEKTKTCFLDLQSRVCSELNKYEPLQRFEKDAWTSPVGDGLTCVLEGGDVIEKGGVNVSYVHAASLPPASLVHRKELAGLPFYSTGISIVIHPRNPYVPTSHANLRLFYMEREKEEPLWWFGGGFDLTPYYGFVEDCQLWHQKALEACQPFGKDCYREFKERADHYFYINHRREPRGIGGLFFDDLNRWDFDTTFNFAKHVGDKYLEAYLPIVEKRYTMDYGERERHFQLYRRGRYVEFNLVYDRGTLFGLQFGGRTESILMSLPPLVTWCYEYHVQEKSAEAELVDYYLKARDWINL</sequence>
<dbReference type="GO" id="GO:0005737">
    <property type="term" value="C:cytoplasm"/>
    <property type="evidence" value="ECO:0007669"/>
    <property type="project" value="TreeGrafter"/>
</dbReference>
<keyword evidence="6" id="KW-0350">Heme biosynthesis</keyword>
<keyword evidence="9" id="KW-1185">Reference proteome</keyword>
<comment type="pathway">
    <text evidence="1">Porphyrin-containing compound metabolism; protoporphyrin-IX biosynthesis; protoporphyrinogen-IX from coproporphyrinogen-III (O2 route): step 1/1.</text>
</comment>
<dbReference type="Gene3D" id="3.40.1500.10">
    <property type="entry name" value="Coproporphyrinogen III oxidase, aerobic"/>
    <property type="match status" value="1"/>
</dbReference>
<evidence type="ECO:0000313" key="8">
    <source>
        <dbReference type="EMBL" id="KTC97822.1"/>
    </source>
</evidence>
<evidence type="ECO:0000256" key="1">
    <source>
        <dbReference type="ARBA" id="ARBA00005168"/>
    </source>
</evidence>
<dbReference type="PATRIC" id="fig|448.7.peg.1729"/>
<dbReference type="PRINTS" id="PR00073">
    <property type="entry name" value="COPRGNOXDASE"/>
</dbReference>
<reference evidence="8 9" key="1">
    <citation type="submission" date="2015-11" db="EMBL/GenBank/DDBJ databases">
        <title>Genomic analysis of 38 Legionella species identifies large and diverse effector repertoires.</title>
        <authorList>
            <person name="Burstein D."/>
            <person name="Amaro F."/>
            <person name="Zusman T."/>
            <person name="Lifshitz Z."/>
            <person name="Cohen O."/>
            <person name="Gilbert J.A."/>
            <person name="Pupko T."/>
            <person name="Shuman H.A."/>
            <person name="Segal G."/>
        </authorList>
    </citation>
    <scope>NUCLEOTIDE SEQUENCE [LARGE SCALE GENOMIC DNA]</scope>
    <source>
        <strain evidence="8 9">SE-32A-C8</strain>
    </source>
</reference>
<keyword evidence="5 8" id="KW-0560">Oxidoreductase</keyword>
<dbReference type="Proteomes" id="UP000054773">
    <property type="component" value="Unassembled WGS sequence"/>
</dbReference>
<comment type="caution">
    <text evidence="8">The sequence shown here is derived from an EMBL/GenBank/DDBJ whole genome shotgun (WGS) entry which is preliminary data.</text>
</comment>
<dbReference type="EC" id="1.3.3.3" evidence="4"/>
<dbReference type="OrthoDB" id="9777553at2"/>
<dbReference type="InterPro" id="IPR036406">
    <property type="entry name" value="Coprogen_oxidase_aer_sf"/>
</dbReference>
<proteinExistence type="inferred from homology"/>